<feature type="transmembrane region" description="Helical" evidence="1">
    <location>
        <begin position="122"/>
        <end position="142"/>
    </location>
</feature>
<proteinExistence type="predicted"/>
<keyword evidence="1" id="KW-0812">Transmembrane</keyword>
<protein>
    <submittedName>
        <fullName evidence="2">ZIP family metal transporter</fullName>
    </submittedName>
</protein>
<dbReference type="EMBL" id="JBHTJM010000008">
    <property type="protein sequence ID" value="MFD0963766.1"/>
    <property type="molecule type" value="Genomic_DNA"/>
</dbReference>
<evidence type="ECO:0000313" key="3">
    <source>
        <dbReference type="Proteomes" id="UP001596997"/>
    </source>
</evidence>
<evidence type="ECO:0000256" key="1">
    <source>
        <dbReference type="SAM" id="Phobius"/>
    </source>
</evidence>
<dbReference type="RefSeq" id="WP_377714819.1">
    <property type="nucleotide sequence ID" value="NZ_JBHTJM010000008.1"/>
</dbReference>
<reference evidence="3" key="1">
    <citation type="journal article" date="2019" name="Int. J. Syst. Evol. Microbiol.">
        <title>The Global Catalogue of Microorganisms (GCM) 10K type strain sequencing project: providing services to taxonomists for standard genome sequencing and annotation.</title>
        <authorList>
            <consortium name="The Broad Institute Genomics Platform"/>
            <consortium name="The Broad Institute Genome Sequencing Center for Infectious Disease"/>
            <person name="Wu L."/>
            <person name="Ma J."/>
        </authorList>
    </citation>
    <scope>NUCLEOTIDE SEQUENCE [LARGE SCALE GENOMIC DNA]</scope>
    <source>
        <strain evidence="3">CCUG 62114</strain>
    </source>
</reference>
<organism evidence="2 3">
    <name type="scientific">Pseudofulvibacter geojedonensis</name>
    <dbReference type="NCBI Taxonomy" id="1123758"/>
    <lineage>
        <taxon>Bacteria</taxon>
        <taxon>Pseudomonadati</taxon>
        <taxon>Bacteroidota</taxon>
        <taxon>Flavobacteriia</taxon>
        <taxon>Flavobacteriales</taxon>
        <taxon>Flavobacteriaceae</taxon>
        <taxon>Pseudofulvibacter</taxon>
    </lineage>
</organism>
<keyword evidence="1" id="KW-1133">Transmembrane helix</keyword>
<gene>
    <name evidence="2" type="ORF">ACFQ1O_07090</name>
</gene>
<feature type="transmembrane region" description="Helical" evidence="1">
    <location>
        <begin position="182"/>
        <end position="200"/>
    </location>
</feature>
<keyword evidence="3" id="KW-1185">Reference proteome</keyword>
<dbReference type="Proteomes" id="UP001596997">
    <property type="component" value="Unassembled WGS sequence"/>
</dbReference>
<feature type="transmembrane region" description="Helical" evidence="1">
    <location>
        <begin position="6"/>
        <end position="22"/>
    </location>
</feature>
<feature type="transmembrane region" description="Helical" evidence="1">
    <location>
        <begin position="151"/>
        <end position="170"/>
    </location>
</feature>
<feature type="transmembrane region" description="Helical" evidence="1">
    <location>
        <begin position="61"/>
        <end position="79"/>
    </location>
</feature>
<accession>A0ABW3I1M4</accession>
<feature type="transmembrane region" description="Helical" evidence="1">
    <location>
        <begin position="207"/>
        <end position="224"/>
    </location>
</feature>
<keyword evidence="1" id="KW-0472">Membrane</keyword>
<feature type="transmembrane region" description="Helical" evidence="1">
    <location>
        <begin position="29"/>
        <end position="49"/>
    </location>
</feature>
<evidence type="ECO:0000313" key="2">
    <source>
        <dbReference type="EMBL" id="MFD0963766.1"/>
    </source>
</evidence>
<sequence length="225" mass="24974">MIQYLLPIIAVVVGALSVIIFKPQKKKNLKLLLAFSGAFLLGITIFEMLPNLFIDKENSKSVGLFIILGILLQICLEFFSQGAEHGHVHLHKNSKQFPWLLFISLSIHSLLEGTPLKGHDNILLGIVVHKIPVVIILTTFFLQSALSKKSIVLFLSLFALMTPLGTYLISNYPLLTAYNDQITAVAVGIFLHISTTILFESSEGHKFNLVKLLIISFGLLASYFI</sequence>
<name>A0ABW3I1M4_9FLAO</name>
<comment type="caution">
    <text evidence="2">The sequence shown here is derived from an EMBL/GenBank/DDBJ whole genome shotgun (WGS) entry which is preliminary data.</text>
</comment>